<dbReference type="InterPro" id="IPR029063">
    <property type="entry name" value="SAM-dependent_MTases_sf"/>
</dbReference>
<dbReference type="Gene3D" id="3.40.50.150">
    <property type="entry name" value="Vaccinia Virus protein VP39"/>
    <property type="match status" value="1"/>
</dbReference>
<evidence type="ECO:0000259" key="1">
    <source>
        <dbReference type="Pfam" id="PF10017"/>
    </source>
</evidence>
<dbReference type="SUPFAM" id="SSF53335">
    <property type="entry name" value="S-adenosyl-L-methionine-dependent methyltransferases"/>
    <property type="match status" value="1"/>
</dbReference>
<feature type="domain" description="Histidine-specific methyltransferase SAM-dependent" evidence="1">
    <location>
        <begin position="59"/>
        <end position="204"/>
    </location>
</feature>
<organism evidence="2 3">
    <name type="scientific">Dactylosporangium cerinum</name>
    <dbReference type="NCBI Taxonomy" id="1434730"/>
    <lineage>
        <taxon>Bacteria</taxon>
        <taxon>Bacillati</taxon>
        <taxon>Actinomycetota</taxon>
        <taxon>Actinomycetes</taxon>
        <taxon>Micromonosporales</taxon>
        <taxon>Micromonosporaceae</taxon>
        <taxon>Dactylosporangium</taxon>
    </lineage>
</organism>
<dbReference type="RefSeq" id="WP_380118821.1">
    <property type="nucleotide sequence ID" value="NZ_JBHSIU010000037.1"/>
</dbReference>
<comment type="caution">
    <text evidence="2">The sequence shown here is derived from an EMBL/GenBank/DDBJ whole genome shotgun (WGS) entry which is preliminary data.</text>
</comment>
<gene>
    <name evidence="2" type="ORF">ACFPIJ_27620</name>
</gene>
<evidence type="ECO:0000313" key="3">
    <source>
        <dbReference type="Proteomes" id="UP001595912"/>
    </source>
</evidence>
<dbReference type="EC" id="2.1.1.44" evidence="2"/>
<proteinExistence type="predicted"/>
<keyword evidence="2" id="KW-0489">Methyltransferase</keyword>
<dbReference type="InterPro" id="IPR019257">
    <property type="entry name" value="MeTrfase_dom"/>
</dbReference>
<dbReference type="GO" id="GO:0052706">
    <property type="term" value="F:L-histidine N(alpha)-methyltransferase activity"/>
    <property type="evidence" value="ECO:0007669"/>
    <property type="project" value="UniProtKB-EC"/>
</dbReference>
<protein>
    <submittedName>
        <fullName evidence="2">L-histidine N(Alpha)-methyltransferase</fullName>
        <ecNumber evidence="2">2.1.1.44</ecNumber>
    </submittedName>
</protein>
<reference evidence="3" key="1">
    <citation type="journal article" date="2019" name="Int. J. Syst. Evol. Microbiol.">
        <title>The Global Catalogue of Microorganisms (GCM) 10K type strain sequencing project: providing services to taxonomists for standard genome sequencing and annotation.</title>
        <authorList>
            <consortium name="The Broad Institute Genomics Platform"/>
            <consortium name="The Broad Institute Genome Sequencing Center for Infectious Disease"/>
            <person name="Wu L."/>
            <person name="Ma J."/>
        </authorList>
    </citation>
    <scope>NUCLEOTIDE SEQUENCE [LARGE SCALE GENOMIC DNA]</scope>
    <source>
        <strain evidence="3">CGMCC 4.7152</strain>
    </source>
</reference>
<keyword evidence="2" id="KW-0808">Transferase</keyword>
<sequence>MNGLASFESRAHEDLFRRCLQSGVVPPKFSYAGSAAYRHHILAATNGYLAVTDAIALEADMIRHFDPRQIAEIGPGTGAHTAALLRVLSVASPRYLGLDFSRTMLELAVPALQGNPDLAVWDVDEGPSNAIREWRSSGMVLSLMLGNTLANLDDPEVVLRHVRESLDPGDALLLSVNFADESVDPASIVAAYQTAEFQASVLESFRAANVDTGDLEVTFGDGELRAFVTLNDDGRRIQCFRSRRFSPGALEKALDGFKKVCIRRSGSLGVALVSV</sequence>
<keyword evidence="3" id="KW-1185">Reference proteome</keyword>
<dbReference type="Proteomes" id="UP001595912">
    <property type="component" value="Unassembled WGS sequence"/>
</dbReference>
<evidence type="ECO:0000313" key="2">
    <source>
        <dbReference type="EMBL" id="MFC5001592.1"/>
    </source>
</evidence>
<dbReference type="Pfam" id="PF10017">
    <property type="entry name" value="Methyltransf_33"/>
    <property type="match status" value="1"/>
</dbReference>
<accession>A0ABV9W2Z4</accession>
<dbReference type="EMBL" id="JBHSIU010000037">
    <property type="protein sequence ID" value="MFC5001592.1"/>
    <property type="molecule type" value="Genomic_DNA"/>
</dbReference>
<name>A0ABV9W2Z4_9ACTN</name>
<dbReference type="GO" id="GO:0032259">
    <property type="term" value="P:methylation"/>
    <property type="evidence" value="ECO:0007669"/>
    <property type="project" value="UniProtKB-KW"/>
</dbReference>